<evidence type="ECO:0000313" key="1">
    <source>
        <dbReference type="EMBL" id="MBM7644180.1"/>
    </source>
</evidence>
<dbReference type="InterPro" id="IPR036166">
    <property type="entry name" value="YxeA-like_sf"/>
</dbReference>
<dbReference type="PANTHER" id="PTHR36433:SF2">
    <property type="entry name" value="YXEA FAMILY PROTEIN"/>
    <property type="match status" value="1"/>
</dbReference>
<name>A0ABS2PVY6_9BACL</name>
<comment type="caution">
    <text evidence="1">The sequence shown here is derived from an EMBL/GenBank/DDBJ whole genome shotgun (WGS) entry which is preliminary data.</text>
</comment>
<dbReference type="EMBL" id="JAFBER010000001">
    <property type="protein sequence ID" value="MBM7644180.1"/>
    <property type="molecule type" value="Genomic_DNA"/>
</dbReference>
<evidence type="ECO:0000313" key="2">
    <source>
        <dbReference type="Proteomes" id="UP000808914"/>
    </source>
</evidence>
<dbReference type="InterPro" id="IPR006542">
    <property type="entry name" value="DUF1093"/>
</dbReference>
<dbReference type="Pfam" id="PF06486">
    <property type="entry name" value="DUF1093"/>
    <property type="match status" value="1"/>
</dbReference>
<reference evidence="1 2" key="1">
    <citation type="submission" date="2021-01" db="EMBL/GenBank/DDBJ databases">
        <title>Genomic Encyclopedia of Type Strains, Phase IV (KMG-IV): sequencing the most valuable type-strain genomes for metagenomic binning, comparative biology and taxonomic classification.</title>
        <authorList>
            <person name="Goeker M."/>
        </authorList>
    </citation>
    <scope>NUCLEOTIDE SEQUENCE [LARGE SCALE GENOMIC DNA]</scope>
    <source>
        <strain evidence="1 2">DSM 28236</strain>
    </source>
</reference>
<accession>A0ABS2PVY6</accession>
<sequence length="126" mass="14447">MRRFFISLFEVLIILTVIFAGGGYYVHSKSEGLQATVDNINSKVKAKDYFAAVDNQGEKISANQYRYQFNGYDKNGKHKKITVIADKKLRKGMCLKIYTKGNEGKGWYRVKERTIPHKAMQKMNAS</sequence>
<proteinExistence type="predicted"/>
<dbReference type="PANTHER" id="PTHR36433">
    <property type="entry name" value="HYPOTHETICAL CYTOSOLIC PROTEIN"/>
    <property type="match status" value="1"/>
</dbReference>
<dbReference type="RefSeq" id="WP_205002129.1">
    <property type="nucleotide sequence ID" value="NZ_JAFBER010000001.1"/>
</dbReference>
<dbReference type="Proteomes" id="UP000808914">
    <property type="component" value="Unassembled WGS sequence"/>
</dbReference>
<protein>
    <submittedName>
        <fullName evidence="1">Uncharacterized protein (TIGR01655 family)</fullName>
    </submittedName>
</protein>
<dbReference type="Gene3D" id="2.40.50.480">
    <property type="match status" value="1"/>
</dbReference>
<organism evidence="1 2">
    <name type="scientific">Scopulibacillus daqui</name>
    <dbReference type="NCBI Taxonomy" id="1469162"/>
    <lineage>
        <taxon>Bacteria</taxon>
        <taxon>Bacillati</taxon>
        <taxon>Bacillota</taxon>
        <taxon>Bacilli</taxon>
        <taxon>Bacillales</taxon>
        <taxon>Sporolactobacillaceae</taxon>
        <taxon>Scopulibacillus</taxon>
    </lineage>
</organism>
<gene>
    <name evidence="1" type="ORF">JOD45_000371</name>
</gene>
<dbReference type="SUPFAM" id="SSF159121">
    <property type="entry name" value="BC4932-like"/>
    <property type="match status" value="1"/>
</dbReference>
<keyword evidence="2" id="KW-1185">Reference proteome</keyword>
<dbReference type="NCBIfam" id="TIGR01655">
    <property type="entry name" value="yxeA_fam"/>
    <property type="match status" value="1"/>
</dbReference>